<accession>A0A132AFF1</accession>
<proteinExistence type="predicted"/>
<dbReference type="EMBL" id="JXLN01013980">
    <property type="protein sequence ID" value="KPM09718.1"/>
    <property type="molecule type" value="Genomic_DNA"/>
</dbReference>
<reference evidence="1 2" key="1">
    <citation type="journal article" date="2015" name="Parasit. Vectors">
        <title>Draft genome of the scabies mite.</title>
        <authorList>
            <person name="Rider S.D.Jr."/>
            <person name="Morgan M.S."/>
            <person name="Arlian L.G."/>
        </authorList>
    </citation>
    <scope>NUCLEOTIDE SEQUENCE [LARGE SCALE GENOMIC DNA]</scope>
    <source>
        <strain evidence="1">Arlian Lab</strain>
    </source>
</reference>
<organism evidence="1 2">
    <name type="scientific">Sarcoptes scabiei</name>
    <name type="common">Itch mite</name>
    <name type="synonym">Acarus scabiei</name>
    <dbReference type="NCBI Taxonomy" id="52283"/>
    <lineage>
        <taxon>Eukaryota</taxon>
        <taxon>Metazoa</taxon>
        <taxon>Ecdysozoa</taxon>
        <taxon>Arthropoda</taxon>
        <taxon>Chelicerata</taxon>
        <taxon>Arachnida</taxon>
        <taxon>Acari</taxon>
        <taxon>Acariformes</taxon>
        <taxon>Sarcoptiformes</taxon>
        <taxon>Astigmata</taxon>
        <taxon>Psoroptidia</taxon>
        <taxon>Sarcoptoidea</taxon>
        <taxon>Sarcoptidae</taxon>
        <taxon>Sarcoptinae</taxon>
        <taxon>Sarcoptes</taxon>
    </lineage>
</organism>
<evidence type="ECO:0000313" key="2">
    <source>
        <dbReference type="Proteomes" id="UP000616769"/>
    </source>
</evidence>
<sequence length="204" mass="23599">MKKNSNIYFNLVNQFRVQILSSSGQGVTWGQIKLQLINNDGFNETFALNQEIDQLKEEENIMALVVAHMRLNNVTKIKISYTKYKGWIYNGLNEWRFDRIEILDNNSNLKSFCKLSTILKDSVTVTLTLLNGNCTINNGFEEFESNSHQTSSISTNSILPNIENIPQYGLRTNFKTFPIQLDWRKSFAIIKLVYFEIRPIEADT</sequence>
<dbReference type="OrthoDB" id="199913at2759"/>
<evidence type="ECO:0000313" key="1">
    <source>
        <dbReference type="EMBL" id="KPM09718.1"/>
    </source>
</evidence>
<dbReference type="AlphaFoldDB" id="A0A132AFF1"/>
<comment type="caution">
    <text evidence="1">The sequence shown here is derived from an EMBL/GenBank/DDBJ whole genome shotgun (WGS) entry which is preliminary data.</text>
</comment>
<name>A0A132AFF1_SARSC</name>
<protein>
    <submittedName>
        <fullName evidence="1">Uncharacterized protein</fullName>
    </submittedName>
</protein>
<dbReference type="Proteomes" id="UP000616769">
    <property type="component" value="Unassembled WGS sequence"/>
</dbReference>
<gene>
    <name evidence="1" type="ORF">QR98_0082620</name>
</gene>
<dbReference type="Gene3D" id="2.60.60.20">
    <property type="entry name" value="PLAT/LH2 domain"/>
    <property type="match status" value="1"/>
</dbReference>
<dbReference type="VEuPathDB" id="VectorBase:SSCA002896"/>